<evidence type="ECO:0000313" key="1">
    <source>
        <dbReference type="EMBL" id="OHU91249.1"/>
    </source>
</evidence>
<name>A0A1S1MWH5_9GAMM</name>
<organism evidence="1 2">
    <name type="scientific">Pseudoalteromonas amylolytica</name>
    <dbReference type="NCBI Taxonomy" id="1859457"/>
    <lineage>
        <taxon>Bacteria</taxon>
        <taxon>Pseudomonadati</taxon>
        <taxon>Pseudomonadota</taxon>
        <taxon>Gammaproteobacteria</taxon>
        <taxon>Alteromonadales</taxon>
        <taxon>Pseudoalteromonadaceae</taxon>
        <taxon>Pseudoalteromonas</taxon>
    </lineage>
</organism>
<dbReference type="STRING" id="1859457.BET10_10485"/>
<evidence type="ECO:0000313" key="2">
    <source>
        <dbReference type="Proteomes" id="UP000179786"/>
    </source>
</evidence>
<comment type="caution">
    <text evidence="1">The sequence shown here is derived from an EMBL/GenBank/DDBJ whole genome shotgun (WGS) entry which is preliminary data.</text>
</comment>
<dbReference type="AlphaFoldDB" id="A0A1S1MWH5"/>
<dbReference type="RefSeq" id="WP_070984994.1">
    <property type="nucleotide sequence ID" value="NZ_MKJU01000025.1"/>
</dbReference>
<protein>
    <recommendedName>
        <fullName evidence="3">Lysozyme inhibitor LprI N-terminal domain-containing protein</fullName>
    </recommendedName>
</protein>
<accession>A0A1S1MWH5</accession>
<keyword evidence="2" id="KW-1185">Reference proteome</keyword>
<proteinExistence type="predicted"/>
<reference evidence="1 2" key="1">
    <citation type="submission" date="2016-09" db="EMBL/GenBank/DDBJ databases">
        <title>Pseudoalteromonas amylolytica sp. nov., isolated from the surface seawater.</title>
        <authorList>
            <person name="Wu Y.-H."/>
            <person name="Cheng H."/>
            <person name="Jin X.-B."/>
            <person name="Wang C.-S."/>
            <person name="Xu X.-W."/>
        </authorList>
    </citation>
    <scope>NUCLEOTIDE SEQUENCE [LARGE SCALE GENOMIC DNA]</scope>
    <source>
        <strain evidence="1 2">JW1</strain>
    </source>
</reference>
<gene>
    <name evidence="1" type="ORF">BET10_10485</name>
</gene>
<dbReference type="Proteomes" id="UP000179786">
    <property type="component" value="Unassembled WGS sequence"/>
</dbReference>
<dbReference type="OrthoDB" id="6293622at2"/>
<dbReference type="EMBL" id="MKJU01000025">
    <property type="protein sequence ID" value="OHU91249.1"/>
    <property type="molecule type" value="Genomic_DNA"/>
</dbReference>
<sequence>MTCKHTSTLAKQAVQTLNDAKAQHQHALCKDARNNAYQREADGLAFKYLATCAQYGEHHALSLQAKESWLGARKAVQSRYPKPDY</sequence>
<evidence type="ECO:0008006" key="3">
    <source>
        <dbReference type="Google" id="ProtNLM"/>
    </source>
</evidence>